<protein>
    <submittedName>
        <fullName evidence="2">Uncharacterized protein</fullName>
    </submittedName>
</protein>
<sequence length="70" mass="7897">MKLIEGELNVNGCVMVQLKGILGSYAAFDELLPKAQVRRCARHIWSNANKTWNGEERENNSGDVPRQVLK</sequence>
<name>A0A9J5XCF4_SOLCO</name>
<keyword evidence="3" id="KW-1185">Reference proteome</keyword>
<dbReference type="Proteomes" id="UP000824120">
    <property type="component" value="Chromosome 9"/>
</dbReference>
<dbReference type="EMBL" id="JACXVP010000009">
    <property type="protein sequence ID" value="KAG5584918.1"/>
    <property type="molecule type" value="Genomic_DNA"/>
</dbReference>
<comment type="caution">
    <text evidence="2">The sequence shown here is derived from an EMBL/GenBank/DDBJ whole genome shotgun (WGS) entry which is preliminary data.</text>
</comment>
<dbReference type="OrthoDB" id="1918246at2759"/>
<proteinExistence type="predicted"/>
<accession>A0A9J5XCF4</accession>
<evidence type="ECO:0000313" key="2">
    <source>
        <dbReference type="EMBL" id="KAG5584918.1"/>
    </source>
</evidence>
<evidence type="ECO:0000256" key="1">
    <source>
        <dbReference type="SAM" id="MobiDB-lite"/>
    </source>
</evidence>
<organism evidence="2 3">
    <name type="scientific">Solanum commersonii</name>
    <name type="common">Commerson's wild potato</name>
    <name type="synonym">Commerson's nightshade</name>
    <dbReference type="NCBI Taxonomy" id="4109"/>
    <lineage>
        <taxon>Eukaryota</taxon>
        <taxon>Viridiplantae</taxon>
        <taxon>Streptophyta</taxon>
        <taxon>Embryophyta</taxon>
        <taxon>Tracheophyta</taxon>
        <taxon>Spermatophyta</taxon>
        <taxon>Magnoliopsida</taxon>
        <taxon>eudicotyledons</taxon>
        <taxon>Gunneridae</taxon>
        <taxon>Pentapetalae</taxon>
        <taxon>asterids</taxon>
        <taxon>lamiids</taxon>
        <taxon>Solanales</taxon>
        <taxon>Solanaceae</taxon>
        <taxon>Solanoideae</taxon>
        <taxon>Solaneae</taxon>
        <taxon>Solanum</taxon>
    </lineage>
</organism>
<dbReference type="AlphaFoldDB" id="A0A9J5XCF4"/>
<feature type="region of interest" description="Disordered" evidence="1">
    <location>
        <begin position="51"/>
        <end position="70"/>
    </location>
</feature>
<gene>
    <name evidence="2" type="ORF">H5410_045352</name>
</gene>
<evidence type="ECO:0000313" key="3">
    <source>
        <dbReference type="Proteomes" id="UP000824120"/>
    </source>
</evidence>
<reference evidence="2 3" key="1">
    <citation type="submission" date="2020-09" db="EMBL/GenBank/DDBJ databases">
        <title>De no assembly of potato wild relative species, Solanum commersonii.</title>
        <authorList>
            <person name="Cho K."/>
        </authorList>
    </citation>
    <scope>NUCLEOTIDE SEQUENCE [LARGE SCALE GENOMIC DNA]</scope>
    <source>
        <strain evidence="2">LZ3.2</strain>
        <tissue evidence="2">Leaf</tissue>
    </source>
</reference>